<dbReference type="AlphaFoldDB" id="A0A0F9U0N4"/>
<sequence>MDTELEDASTVTISNGGLVAEPQISELECARIGGHCWAEAPYVLTSNPPQYDRSCKHCGKRQRGTTQPGMVWSDL</sequence>
<organism evidence="1">
    <name type="scientific">marine sediment metagenome</name>
    <dbReference type="NCBI Taxonomy" id="412755"/>
    <lineage>
        <taxon>unclassified sequences</taxon>
        <taxon>metagenomes</taxon>
        <taxon>ecological metagenomes</taxon>
    </lineage>
</organism>
<name>A0A0F9U0N4_9ZZZZ</name>
<dbReference type="EMBL" id="LAZR01000908">
    <property type="protein sequence ID" value="KKN54901.1"/>
    <property type="molecule type" value="Genomic_DNA"/>
</dbReference>
<gene>
    <name evidence="1" type="ORF">LCGC14_0587940</name>
</gene>
<proteinExistence type="predicted"/>
<comment type="caution">
    <text evidence="1">The sequence shown here is derived from an EMBL/GenBank/DDBJ whole genome shotgun (WGS) entry which is preliminary data.</text>
</comment>
<evidence type="ECO:0000313" key="1">
    <source>
        <dbReference type="EMBL" id="KKN54901.1"/>
    </source>
</evidence>
<protein>
    <submittedName>
        <fullName evidence="1">Uncharacterized protein</fullName>
    </submittedName>
</protein>
<reference evidence="1" key="1">
    <citation type="journal article" date="2015" name="Nature">
        <title>Complex archaea that bridge the gap between prokaryotes and eukaryotes.</title>
        <authorList>
            <person name="Spang A."/>
            <person name="Saw J.H."/>
            <person name="Jorgensen S.L."/>
            <person name="Zaremba-Niedzwiedzka K."/>
            <person name="Martijn J."/>
            <person name="Lind A.E."/>
            <person name="van Eijk R."/>
            <person name="Schleper C."/>
            <person name="Guy L."/>
            <person name="Ettema T.J."/>
        </authorList>
    </citation>
    <scope>NUCLEOTIDE SEQUENCE</scope>
</reference>
<accession>A0A0F9U0N4</accession>